<feature type="compositionally biased region" description="Basic and acidic residues" evidence="1">
    <location>
        <begin position="378"/>
        <end position="387"/>
    </location>
</feature>
<protein>
    <submittedName>
        <fullName evidence="3">Uncharacterized protein</fullName>
    </submittedName>
</protein>
<name>A0A6A5ZI28_9PLEO</name>
<feature type="signal peptide" evidence="2">
    <location>
        <begin position="1"/>
        <end position="18"/>
    </location>
</feature>
<evidence type="ECO:0000256" key="1">
    <source>
        <dbReference type="SAM" id="MobiDB-lite"/>
    </source>
</evidence>
<feature type="chain" id="PRO_5025547429" evidence="2">
    <location>
        <begin position="19"/>
        <end position="419"/>
    </location>
</feature>
<dbReference type="AlphaFoldDB" id="A0A6A5ZI28"/>
<dbReference type="EMBL" id="ML977318">
    <property type="protein sequence ID" value="KAF2118001.1"/>
    <property type="molecule type" value="Genomic_DNA"/>
</dbReference>
<evidence type="ECO:0000256" key="2">
    <source>
        <dbReference type="SAM" id="SignalP"/>
    </source>
</evidence>
<dbReference type="OrthoDB" id="3917128at2759"/>
<proteinExistence type="predicted"/>
<dbReference type="Proteomes" id="UP000799770">
    <property type="component" value="Unassembled WGS sequence"/>
</dbReference>
<feature type="region of interest" description="Disordered" evidence="1">
    <location>
        <begin position="365"/>
        <end position="419"/>
    </location>
</feature>
<accession>A0A6A5ZI28</accession>
<keyword evidence="4" id="KW-1185">Reference proteome</keyword>
<feature type="compositionally biased region" description="Acidic residues" evidence="1">
    <location>
        <begin position="368"/>
        <end position="377"/>
    </location>
</feature>
<keyword evidence="2" id="KW-0732">Signal</keyword>
<evidence type="ECO:0000313" key="4">
    <source>
        <dbReference type="Proteomes" id="UP000799770"/>
    </source>
</evidence>
<evidence type="ECO:0000313" key="3">
    <source>
        <dbReference type="EMBL" id="KAF2118001.1"/>
    </source>
</evidence>
<sequence length="419" mass="47418">MRLHVPFAICAFAVSCTAYDLKDLPHPCYTNRGVVDNATCNQPLDEVTAVVPGSFYVAKLPCLDCTTVIYEREGDEATHRIDKAASDLLFNISLSQDGMTLLLNEKPIFPSAPTAPYPTMYVDQATWNFTRADLDLVISAAAGGVYTLSHDRRRKNYFMTLDFDYVAKQTERADTTITWEITFDAIGARDDFPEQDVLSYNGTEQQMLKITVEGVPVDSDDYLDEYQTASTLFDVPEAEPEQRFDLTIKDVSFVSRSYTFPAPHTRNIWEKFVFWLAGDAPRKDGHIVFLQDEWGPYGKKGTLKNELGKIWNDWPWKLVLIVVGGAAGGLLTLYAISKLVKVGIQQQSLARWQGMDDVWRQMRRERTDEDEEGLIDGDESRYRDEPSPRLTSEYMSSKPLPSKPLPEKPLPDVPLIDDI</sequence>
<organism evidence="3 4">
    <name type="scientific">Lophiotrema nucula</name>
    <dbReference type="NCBI Taxonomy" id="690887"/>
    <lineage>
        <taxon>Eukaryota</taxon>
        <taxon>Fungi</taxon>
        <taxon>Dikarya</taxon>
        <taxon>Ascomycota</taxon>
        <taxon>Pezizomycotina</taxon>
        <taxon>Dothideomycetes</taxon>
        <taxon>Pleosporomycetidae</taxon>
        <taxon>Pleosporales</taxon>
        <taxon>Lophiotremataceae</taxon>
        <taxon>Lophiotrema</taxon>
    </lineage>
</organism>
<dbReference type="PROSITE" id="PS51257">
    <property type="entry name" value="PROKAR_LIPOPROTEIN"/>
    <property type="match status" value="1"/>
</dbReference>
<gene>
    <name evidence="3" type="ORF">BDV96DRAFT_597854</name>
</gene>
<reference evidence="3" key="1">
    <citation type="journal article" date="2020" name="Stud. Mycol.">
        <title>101 Dothideomycetes genomes: a test case for predicting lifestyles and emergence of pathogens.</title>
        <authorList>
            <person name="Haridas S."/>
            <person name="Albert R."/>
            <person name="Binder M."/>
            <person name="Bloem J."/>
            <person name="Labutti K."/>
            <person name="Salamov A."/>
            <person name="Andreopoulos B."/>
            <person name="Baker S."/>
            <person name="Barry K."/>
            <person name="Bills G."/>
            <person name="Bluhm B."/>
            <person name="Cannon C."/>
            <person name="Castanera R."/>
            <person name="Culley D."/>
            <person name="Daum C."/>
            <person name="Ezra D."/>
            <person name="Gonzalez J."/>
            <person name="Henrissat B."/>
            <person name="Kuo A."/>
            <person name="Liang C."/>
            <person name="Lipzen A."/>
            <person name="Lutzoni F."/>
            <person name="Magnuson J."/>
            <person name="Mondo S."/>
            <person name="Nolan M."/>
            <person name="Ohm R."/>
            <person name="Pangilinan J."/>
            <person name="Park H.-J."/>
            <person name="Ramirez L."/>
            <person name="Alfaro M."/>
            <person name="Sun H."/>
            <person name="Tritt A."/>
            <person name="Yoshinaga Y."/>
            <person name="Zwiers L.-H."/>
            <person name="Turgeon B."/>
            <person name="Goodwin S."/>
            <person name="Spatafora J."/>
            <person name="Crous P."/>
            <person name="Grigoriev I."/>
        </authorList>
    </citation>
    <scope>NUCLEOTIDE SEQUENCE</scope>
    <source>
        <strain evidence="3">CBS 627.86</strain>
    </source>
</reference>